<proteinExistence type="predicted"/>
<evidence type="ECO:0000313" key="1">
    <source>
        <dbReference type="EMBL" id="QUC67087.1"/>
    </source>
</evidence>
<sequence length="138" mass="15239">MIRQLSIFAENKKGAMNRITQILADAGINMNTLITNDSAEFGIIRMLVSDTEQAAQELQAAGYMCHADYVAAVEIGDECGSLNDLLTVINDGNINLDYLYVTYNTLSRLPVAILRATDLMEVEGFLQARGYKTLEQID</sequence>
<reference evidence="1" key="1">
    <citation type="submission" date="2021-01" db="EMBL/GenBank/DDBJ databases">
        <title>Complete genome sequence of Clostridiales bacterium R-7.</title>
        <authorList>
            <person name="Mahoney-Kurpe S.C."/>
            <person name="Palevich N."/>
            <person name="Koike S."/>
            <person name="Moon C.D."/>
            <person name="Attwood G.T."/>
        </authorList>
    </citation>
    <scope>NUCLEOTIDE SEQUENCE</scope>
    <source>
        <strain evidence="1">R-7</strain>
    </source>
</reference>
<organism evidence="1 2">
    <name type="scientific">Aristaeella hokkaidonensis</name>
    <dbReference type="NCBI Taxonomy" id="3046382"/>
    <lineage>
        <taxon>Bacteria</taxon>
        <taxon>Bacillati</taxon>
        <taxon>Bacillota</taxon>
        <taxon>Clostridia</taxon>
        <taxon>Eubacteriales</taxon>
        <taxon>Aristaeellaceae</taxon>
        <taxon>Aristaeella</taxon>
    </lineage>
</organism>
<keyword evidence="2" id="KW-1185">Reference proteome</keyword>
<dbReference type="Proteomes" id="UP000682782">
    <property type="component" value="Chromosome"/>
</dbReference>
<protein>
    <submittedName>
        <fullName evidence="1">ACT domain-containing protein</fullName>
    </submittedName>
</protein>
<accession>A0AC61MWR6</accession>
<name>A0AC61MWR6_9FIRM</name>
<dbReference type="EMBL" id="CP068393">
    <property type="protein sequence ID" value="QUC67087.1"/>
    <property type="molecule type" value="Genomic_DNA"/>
</dbReference>
<evidence type="ECO:0000313" key="2">
    <source>
        <dbReference type="Proteomes" id="UP000682782"/>
    </source>
</evidence>
<gene>
    <name evidence="1" type="ORF">JYE49_14840</name>
</gene>